<dbReference type="Proteomes" id="UP000005984">
    <property type="component" value="Unassembled WGS sequence"/>
</dbReference>
<dbReference type="EMBL" id="ABYO01000281">
    <property type="protein sequence ID" value="EEI85392.1"/>
    <property type="molecule type" value="Genomic_DNA"/>
</dbReference>
<evidence type="ECO:0000313" key="2">
    <source>
        <dbReference type="EMBL" id="EEI85392.1"/>
    </source>
</evidence>
<sequence>MIKKGDKMTMREITGDDLLKLDSSYKIIDVRTEEEYKNGHIKNAVNVPLDKIMANDFDLDKNDKLVIHCRTNGRSKMALAILTDLGYKNLTLAPGVDLYNYDLVK</sequence>
<evidence type="ECO:0000259" key="1">
    <source>
        <dbReference type="PROSITE" id="PS50206"/>
    </source>
</evidence>
<protein>
    <submittedName>
        <fullName evidence="2">Rhodanese-like protein</fullName>
    </submittedName>
</protein>
<reference evidence="2 3" key="1">
    <citation type="submission" date="2008-10" db="EMBL/GenBank/DDBJ databases">
        <authorList>
            <person name="Qin X."/>
            <person name="Bachman B."/>
            <person name="Battles P."/>
            <person name="Bell A."/>
            <person name="Bess C."/>
            <person name="Bickham C."/>
            <person name="Chaboub L."/>
            <person name="Chen D."/>
            <person name="Coyle M."/>
            <person name="Deiros D.R."/>
            <person name="Dinh H."/>
            <person name="Forbes L."/>
            <person name="Fowler G."/>
            <person name="Francisco L."/>
            <person name="Fu Q."/>
            <person name="Gubbala S."/>
            <person name="Hale W."/>
            <person name="Han Y."/>
            <person name="Hemphill L."/>
            <person name="Highlander S.K."/>
            <person name="Hirani K."/>
            <person name="Hogues M."/>
            <person name="Jackson L."/>
            <person name="Jakkamsetti A."/>
            <person name="Javaid M."/>
            <person name="Jiang H."/>
            <person name="Korchina V."/>
            <person name="Kovar C."/>
            <person name="Lara F."/>
            <person name="Lee S."/>
            <person name="Mata R."/>
            <person name="Mathew T."/>
            <person name="Moen C."/>
            <person name="Morales K."/>
            <person name="Munidasa M."/>
            <person name="Nazareth L."/>
            <person name="Ngo R."/>
            <person name="Nguyen L."/>
            <person name="Okwuonu G."/>
            <person name="Ongeri F."/>
            <person name="Patil S."/>
            <person name="Petrosino J."/>
            <person name="Pham C."/>
            <person name="Pham P."/>
            <person name="Pu L.-L."/>
            <person name="Puazo M."/>
            <person name="Raj R."/>
            <person name="Reid J."/>
            <person name="Rouhana J."/>
            <person name="Saada N."/>
            <person name="Shang Y."/>
            <person name="Simmons D."/>
            <person name="Thornton R."/>
            <person name="Warren J."/>
            <person name="Weissenberger G."/>
            <person name="Zhang J."/>
            <person name="Zhang L."/>
            <person name="Zhou C."/>
            <person name="Zhu D."/>
            <person name="Muzny D."/>
            <person name="Worley K."/>
            <person name="Gibbs R."/>
        </authorList>
    </citation>
    <scope>NUCLEOTIDE SEQUENCE [LARGE SCALE GENOMIC DNA]</scope>
    <source>
        <strain evidence="2 3">ATCC 51172</strain>
    </source>
</reference>
<dbReference type="PROSITE" id="PS50206">
    <property type="entry name" value="RHODANESE_3"/>
    <property type="match status" value="1"/>
</dbReference>
<dbReference type="STRING" id="525254.HMPREF0072_2068"/>
<evidence type="ECO:0000313" key="3">
    <source>
        <dbReference type="Proteomes" id="UP000005984"/>
    </source>
</evidence>
<organism evidence="2 3">
    <name type="scientific">Anaerococcus lactolyticus ATCC 51172</name>
    <dbReference type="NCBI Taxonomy" id="525254"/>
    <lineage>
        <taxon>Bacteria</taxon>
        <taxon>Bacillati</taxon>
        <taxon>Bacillota</taxon>
        <taxon>Tissierellia</taxon>
        <taxon>Tissierellales</taxon>
        <taxon>Peptoniphilaceae</taxon>
        <taxon>Anaerococcus</taxon>
    </lineage>
</organism>
<dbReference type="GO" id="GO:0004792">
    <property type="term" value="F:thiosulfate-cyanide sulfurtransferase activity"/>
    <property type="evidence" value="ECO:0007669"/>
    <property type="project" value="TreeGrafter"/>
</dbReference>
<dbReference type="PANTHER" id="PTHR44086">
    <property type="entry name" value="THIOSULFATE SULFURTRANSFERASE RDL2, MITOCHONDRIAL-RELATED"/>
    <property type="match status" value="1"/>
</dbReference>
<comment type="caution">
    <text evidence="2">The sequence shown here is derived from an EMBL/GenBank/DDBJ whole genome shotgun (WGS) entry which is preliminary data.</text>
</comment>
<dbReference type="Pfam" id="PF00581">
    <property type="entry name" value="Rhodanese"/>
    <property type="match status" value="1"/>
</dbReference>
<dbReference type="AlphaFoldDB" id="C2BI98"/>
<dbReference type="InterPro" id="IPR001763">
    <property type="entry name" value="Rhodanese-like_dom"/>
</dbReference>
<gene>
    <name evidence="2" type="ORF">HMPREF0072_2068</name>
</gene>
<dbReference type="Gene3D" id="3.40.250.10">
    <property type="entry name" value="Rhodanese-like domain"/>
    <property type="match status" value="1"/>
</dbReference>
<dbReference type="SUPFAM" id="SSF52821">
    <property type="entry name" value="Rhodanese/Cell cycle control phosphatase"/>
    <property type="match status" value="1"/>
</dbReference>
<feature type="domain" description="Rhodanese" evidence="1">
    <location>
        <begin position="21"/>
        <end position="105"/>
    </location>
</feature>
<dbReference type="InterPro" id="IPR036873">
    <property type="entry name" value="Rhodanese-like_dom_sf"/>
</dbReference>
<accession>C2BI98</accession>
<name>C2BI98_9FIRM</name>
<dbReference type="SMART" id="SM00450">
    <property type="entry name" value="RHOD"/>
    <property type="match status" value="1"/>
</dbReference>
<keyword evidence="3" id="KW-1185">Reference proteome</keyword>
<proteinExistence type="predicted"/>
<dbReference type="CDD" id="cd00158">
    <property type="entry name" value="RHOD"/>
    <property type="match status" value="1"/>
</dbReference>
<dbReference type="PANTHER" id="PTHR44086:SF10">
    <property type="entry name" value="THIOSULFATE SULFURTRANSFERASE_RHODANESE-LIKE DOMAIN-CONTAINING PROTEIN 3"/>
    <property type="match status" value="1"/>
</dbReference>
<dbReference type="HOGENOM" id="CLU_089574_13_2_9"/>
<dbReference type="eggNOG" id="COG0607">
    <property type="taxonomic scope" value="Bacteria"/>
</dbReference>